<gene>
    <name evidence="1" type="ORF">C7M84_008701</name>
</gene>
<reference evidence="1 2" key="2">
    <citation type="submission" date="2019-01" db="EMBL/GenBank/DDBJ databases">
        <title>The decoding of complex shrimp genome reveals the adaptation for benthos swimmer, frequently molting mechanism and breeding impact on genome.</title>
        <authorList>
            <person name="Sun Y."/>
            <person name="Gao Y."/>
            <person name="Yu Y."/>
        </authorList>
    </citation>
    <scope>NUCLEOTIDE SEQUENCE [LARGE SCALE GENOMIC DNA]</scope>
    <source>
        <tissue evidence="1">Muscle</tissue>
    </source>
</reference>
<comment type="caution">
    <text evidence="1">The sequence shown here is derived from an EMBL/GenBank/DDBJ whole genome shotgun (WGS) entry which is preliminary data.</text>
</comment>
<keyword evidence="2" id="KW-1185">Reference proteome</keyword>
<accession>A0A423T904</accession>
<name>A0A423T904_PENVA</name>
<sequence>MKKARGSSSLDYFPKLRPFPRPVHKRAPDPHGFHSRLKRSREGCNDEVARFNFLVVFIHDGGDGNATPTQIPASISYTRAYHPSVPVQLYFPAVPVRSSETHRLPQDKAARVRRFGACESSGNSPCRPGPTVFVDAFLQESAASTLSCLLAATEAQRQVIRENGNRRASPPLPARPPCHCFNPPCPGCDTPILPILTIRFKR</sequence>
<protein>
    <submittedName>
        <fullName evidence="1">Uncharacterized protein</fullName>
    </submittedName>
</protein>
<evidence type="ECO:0000313" key="2">
    <source>
        <dbReference type="Proteomes" id="UP000283509"/>
    </source>
</evidence>
<evidence type="ECO:0000313" key="1">
    <source>
        <dbReference type="EMBL" id="ROT72892.1"/>
    </source>
</evidence>
<reference evidence="1 2" key="1">
    <citation type="submission" date="2018-04" db="EMBL/GenBank/DDBJ databases">
        <authorList>
            <person name="Zhang X."/>
            <person name="Yuan J."/>
            <person name="Li F."/>
            <person name="Xiang J."/>
        </authorList>
    </citation>
    <scope>NUCLEOTIDE SEQUENCE [LARGE SCALE GENOMIC DNA]</scope>
    <source>
        <tissue evidence="1">Muscle</tissue>
    </source>
</reference>
<dbReference type="EMBL" id="QCYY01002092">
    <property type="protein sequence ID" value="ROT72892.1"/>
    <property type="molecule type" value="Genomic_DNA"/>
</dbReference>
<proteinExistence type="predicted"/>
<organism evidence="1 2">
    <name type="scientific">Penaeus vannamei</name>
    <name type="common">Whiteleg shrimp</name>
    <name type="synonym">Litopenaeus vannamei</name>
    <dbReference type="NCBI Taxonomy" id="6689"/>
    <lineage>
        <taxon>Eukaryota</taxon>
        <taxon>Metazoa</taxon>
        <taxon>Ecdysozoa</taxon>
        <taxon>Arthropoda</taxon>
        <taxon>Crustacea</taxon>
        <taxon>Multicrustacea</taxon>
        <taxon>Malacostraca</taxon>
        <taxon>Eumalacostraca</taxon>
        <taxon>Eucarida</taxon>
        <taxon>Decapoda</taxon>
        <taxon>Dendrobranchiata</taxon>
        <taxon>Penaeoidea</taxon>
        <taxon>Penaeidae</taxon>
        <taxon>Penaeus</taxon>
    </lineage>
</organism>
<dbReference type="Proteomes" id="UP000283509">
    <property type="component" value="Unassembled WGS sequence"/>
</dbReference>
<dbReference type="AlphaFoldDB" id="A0A423T904"/>